<organism evidence="1 2">
    <name type="scientific">Borrelia nietonii YOR</name>
    <dbReference type="NCBI Taxonomy" id="1293576"/>
    <lineage>
        <taxon>Bacteria</taxon>
        <taxon>Pseudomonadati</taxon>
        <taxon>Spirochaetota</taxon>
        <taxon>Spirochaetia</taxon>
        <taxon>Spirochaetales</taxon>
        <taxon>Borreliaceae</taxon>
        <taxon>Borrelia</taxon>
        <taxon>Borrelia nietonii</taxon>
    </lineage>
</organism>
<evidence type="ECO:0000313" key="1">
    <source>
        <dbReference type="EMBL" id="AHH03177.1"/>
    </source>
</evidence>
<gene>
    <name evidence="1" type="ORF">BHY_0226</name>
</gene>
<name>A0ABN4C8X5_9SPIR</name>
<proteinExistence type="predicted"/>
<accession>A0ABN4C8X5</accession>
<dbReference type="Proteomes" id="UP000019269">
    <property type="component" value="Chromosome"/>
</dbReference>
<sequence length="33" mass="3858">MEEKFTIKSLNLSLKKMLTENKINMEADNDQNS</sequence>
<reference evidence="1" key="1">
    <citation type="submission" date="2013-02" db="EMBL/GenBank/DDBJ databases">
        <title>Comparative genomics of Borrelia species.</title>
        <authorList>
            <person name="Schwan T.G."/>
            <person name="Raffel S.J."/>
            <person name="Porcella S.F."/>
        </authorList>
    </citation>
    <scope>NUCLEOTIDE SEQUENCE [LARGE SCALE GENOMIC DNA]</scope>
    <source>
        <strain evidence="1">YOR</strain>
    </source>
</reference>
<keyword evidence="2" id="KW-1185">Reference proteome</keyword>
<protein>
    <submittedName>
        <fullName evidence="1">Uncharacterized protein</fullName>
    </submittedName>
</protein>
<dbReference type="EMBL" id="CP004146">
    <property type="protein sequence ID" value="AHH03177.1"/>
    <property type="molecule type" value="Genomic_DNA"/>
</dbReference>
<evidence type="ECO:0000313" key="2">
    <source>
        <dbReference type="Proteomes" id="UP000019269"/>
    </source>
</evidence>